<dbReference type="NCBIfam" id="TIGR00006">
    <property type="entry name" value="16S rRNA (cytosine(1402)-N(4))-methyltransferase RsmH"/>
    <property type="match status" value="1"/>
</dbReference>
<dbReference type="InterPro" id="IPR002903">
    <property type="entry name" value="RsmH"/>
</dbReference>
<gene>
    <name evidence="6" type="primary">rsmH</name>
    <name evidence="7" type="ORF">COU00_02160</name>
</gene>
<dbReference type="SUPFAM" id="SSF81799">
    <property type="entry name" value="Putative methyltransferase TM0872, insert domain"/>
    <property type="match status" value="1"/>
</dbReference>
<dbReference type="Gene3D" id="3.40.50.150">
    <property type="entry name" value="Vaccinia Virus protein VP39"/>
    <property type="match status" value="1"/>
</dbReference>
<evidence type="ECO:0000256" key="6">
    <source>
        <dbReference type="HAMAP-Rule" id="MF_01007"/>
    </source>
</evidence>
<comment type="function">
    <text evidence="6">Specifically methylates the N4 position of cytidine in position 1402 (C1402) of 16S rRNA.</text>
</comment>
<evidence type="ECO:0000256" key="4">
    <source>
        <dbReference type="ARBA" id="ARBA00022679"/>
    </source>
</evidence>
<dbReference type="SUPFAM" id="SSF53335">
    <property type="entry name" value="S-adenosyl-L-methionine-dependent methyltransferases"/>
    <property type="match status" value="1"/>
</dbReference>
<evidence type="ECO:0000256" key="1">
    <source>
        <dbReference type="ARBA" id="ARBA00010396"/>
    </source>
</evidence>
<dbReference type="PANTHER" id="PTHR11265">
    <property type="entry name" value="S-ADENOSYL-METHYLTRANSFERASE MRAW"/>
    <property type="match status" value="1"/>
</dbReference>
<comment type="similarity">
    <text evidence="1 6">Belongs to the methyltransferase superfamily. RsmH family.</text>
</comment>
<comment type="caution">
    <text evidence="7">The sequence shown here is derived from an EMBL/GenBank/DDBJ whole genome shotgun (WGS) entry which is preliminary data.</text>
</comment>
<keyword evidence="6" id="KW-0963">Cytoplasm</keyword>
<dbReference type="Pfam" id="PF01795">
    <property type="entry name" value="Methyltransf_5"/>
    <property type="match status" value="1"/>
</dbReference>
<dbReference type="InterPro" id="IPR029063">
    <property type="entry name" value="SAM-dependent_MTases_sf"/>
</dbReference>
<keyword evidence="5 6" id="KW-0949">S-adenosyl-L-methionine</keyword>
<dbReference type="InterPro" id="IPR023397">
    <property type="entry name" value="SAM-dep_MeTrfase_MraW_recog"/>
</dbReference>
<evidence type="ECO:0000313" key="8">
    <source>
        <dbReference type="Proteomes" id="UP000229335"/>
    </source>
</evidence>
<dbReference type="Proteomes" id="UP000229335">
    <property type="component" value="Unassembled WGS sequence"/>
</dbReference>
<evidence type="ECO:0000313" key="7">
    <source>
        <dbReference type="EMBL" id="PIT93832.1"/>
    </source>
</evidence>
<dbReference type="HAMAP" id="MF_01007">
    <property type="entry name" value="16SrRNA_methyltr_H"/>
    <property type="match status" value="1"/>
</dbReference>
<dbReference type="EMBL" id="PFAS01000036">
    <property type="protein sequence ID" value="PIT93832.1"/>
    <property type="molecule type" value="Genomic_DNA"/>
</dbReference>
<name>A0A2M6WM46_9BACT</name>
<dbReference type="PIRSF" id="PIRSF004486">
    <property type="entry name" value="MraW"/>
    <property type="match status" value="1"/>
</dbReference>
<dbReference type="CDD" id="cd02440">
    <property type="entry name" value="AdoMet_MTases"/>
    <property type="match status" value="1"/>
</dbReference>
<feature type="binding site" evidence="6">
    <location>
        <position position="109"/>
    </location>
    <ligand>
        <name>S-adenosyl-L-methionine</name>
        <dbReference type="ChEBI" id="CHEBI:59789"/>
    </ligand>
</feature>
<evidence type="ECO:0000256" key="2">
    <source>
        <dbReference type="ARBA" id="ARBA00022552"/>
    </source>
</evidence>
<feature type="binding site" evidence="6">
    <location>
        <position position="81"/>
    </location>
    <ligand>
        <name>S-adenosyl-L-methionine</name>
        <dbReference type="ChEBI" id="CHEBI:59789"/>
    </ligand>
</feature>
<feature type="binding site" evidence="6">
    <location>
        <position position="102"/>
    </location>
    <ligand>
        <name>S-adenosyl-L-methionine</name>
        <dbReference type="ChEBI" id="CHEBI:59789"/>
    </ligand>
</feature>
<dbReference type="AlphaFoldDB" id="A0A2M6WM46"/>
<dbReference type="EC" id="2.1.1.199" evidence="6"/>
<dbReference type="GO" id="GO:0070475">
    <property type="term" value="P:rRNA base methylation"/>
    <property type="evidence" value="ECO:0007669"/>
    <property type="project" value="UniProtKB-UniRule"/>
</dbReference>
<feature type="binding site" evidence="6">
    <location>
        <begin position="33"/>
        <end position="35"/>
    </location>
    <ligand>
        <name>S-adenosyl-L-methionine</name>
        <dbReference type="ChEBI" id="CHEBI:59789"/>
    </ligand>
</feature>
<keyword evidence="2 6" id="KW-0698">rRNA processing</keyword>
<comment type="catalytic activity">
    <reaction evidence="6">
        <text>cytidine(1402) in 16S rRNA + S-adenosyl-L-methionine = N(4)-methylcytidine(1402) in 16S rRNA + S-adenosyl-L-homocysteine + H(+)</text>
        <dbReference type="Rhea" id="RHEA:42928"/>
        <dbReference type="Rhea" id="RHEA-COMP:10286"/>
        <dbReference type="Rhea" id="RHEA-COMP:10287"/>
        <dbReference type="ChEBI" id="CHEBI:15378"/>
        <dbReference type="ChEBI" id="CHEBI:57856"/>
        <dbReference type="ChEBI" id="CHEBI:59789"/>
        <dbReference type="ChEBI" id="CHEBI:74506"/>
        <dbReference type="ChEBI" id="CHEBI:82748"/>
        <dbReference type="EC" id="2.1.1.199"/>
    </reaction>
</comment>
<evidence type="ECO:0000256" key="3">
    <source>
        <dbReference type="ARBA" id="ARBA00022603"/>
    </source>
</evidence>
<dbReference type="GO" id="GO:0071424">
    <property type="term" value="F:rRNA (cytosine-N4-)-methyltransferase activity"/>
    <property type="evidence" value="ECO:0007669"/>
    <property type="project" value="UniProtKB-UniRule"/>
</dbReference>
<dbReference type="PANTHER" id="PTHR11265:SF0">
    <property type="entry name" value="12S RRNA N4-METHYLCYTIDINE METHYLTRANSFERASE"/>
    <property type="match status" value="1"/>
</dbReference>
<sequence>MVYQHTPVMLREAIEYLNPKFGDIIVDCTLGGGGYTLEIAKRVGEKGKVIAIDADEMAVTNAKGKIKNAKLGNIILAHENFKELQKIVNQAGLEKVNGIVFDLGLSSAQLQDQNRGFSFKLDAPLNMSFGSEKLEVKSKKTEDIINKYKQEELEKIIKDYGEERYAGRIAAAIVKNRPLKTTKELAEAIANAVPVAYSSRWSYGEAGRRGRINPATRTFQALRIATNDELNALQTALSQAIKVLAAGGRLAVVSYHSLEDRIVKHFFKQEARGCVCPPEVLRCVCGHKPELKILTKKIVAASAEEIKTNPRARSAKLRAAEKI</sequence>
<organism evidence="7 8">
    <name type="scientific">Candidatus Falkowbacteria bacterium CG10_big_fil_rev_8_21_14_0_10_43_11</name>
    <dbReference type="NCBI Taxonomy" id="1974568"/>
    <lineage>
        <taxon>Bacteria</taxon>
        <taxon>Candidatus Falkowiibacteriota</taxon>
    </lineage>
</organism>
<dbReference type="GO" id="GO:0005737">
    <property type="term" value="C:cytoplasm"/>
    <property type="evidence" value="ECO:0007669"/>
    <property type="project" value="UniProtKB-SubCell"/>
</dbReference>
<evidence type="ECO:0000256" key="5">
    <source>
        <dbReference type="ARBA" id="ARBA00022691"/>
    </source>
</evidence>
<proteinExistence type="inferred from homology"/>
<accession>A0A2M6WM46</accession>
<reference evidence="8" key="1">
    <citation type="submission" date="2017-09" db="EMBL/GenBank/DDBJ databases">
        <title>Depth-based differentiation of microbial function through sediment-hosted aquifers and enrichment of novel symbionts in the deep terrestrial subsurface.</title>
        <authorList>
            <person name="Probst A.J."/>
            <person name="Ladd B."/>
            <person name="Jarett J.K."/>
            <person name="Geller-Mcgrath D.E."/>
            <person name="Sieber C.M.K."/>
            <person name="Emerson J.B."/>
            <person name="Anantharaman K."/>
            <person name="Thomas B.C."/>
            <person name="Malmstrom R."/>
            <person name="Stieglmeier M."/>
            <person name="Klingl A."/>
            <person name="Woyke T."/>
            <person name="Ryan C.M."/>
            <person name="Banfield J.F."/>
        </authorList>
    </citation>
    <scope>NUCLEOTIDE SEQUENCE [LARGE SCALE GENOMIC DNA]</scope>
</reference>
<comment type="subcellular location">
    <subcellularLocation>
        <location evidence="6">Cytoplasm</location>
    </subcellularLocation>
</comment>
<keyword evidence="4 6" id="KW-0808">Transferase</keyword>
<feature type="binding site" evidence="6">
    <location>
        <position position="53"/>
    </location>
    <ligand>
        <name>S-adenosyl-L-methionine</name>
        <dbReference type="ChEBI" id="CHEBI:59789"/>
    </ligand>
</feature>
<dbReference type="Gene3D" id="1.10.150.170">
    <property type="entry name" value="Putative methyltransferase TM0872, insert domain"/>
    <property type="match status" value="1"/>
</dbReference>
<keyword evidence="3 6" id="KW-0489">Methyltransferase</keyword>
<protein>
    <recommendedName>
        <fullName evidence="6">Ribosomal RNA small subunit methyltransferase H</fullName>
        <ecNumber evidence="6">2.1.1.199</ecNumber>
    </recommendedName>
    <alternativeName>
        <fullName evidence="6">16S rRNA m(4)C1402 methyltransferase</fullName>
    </alternativeName>
    <alternativeName>
        <fullName evidence="6">rRNA (cytosine-N(4)-)-methyltransferase RsmH</fullName>
    </alternativeName>
</protein>